<gene>
    <name evidence="2" type="ORF">BXP70_08580</name>
</gene>
<evidence type="ECO:0000256" key="1">
    <source>
        <dbReference type="SAM" id="Phobius"/>
    </source>
</evidence>
<reference evidence="2 3" key="1">
    <citation type="submission" date="2017-01" db="EMBL/GenBank/DDBJ databases">
        <title>A new Hymenobacter.</title>
        <authorList>
            <person name="Liang Y."/>
            <person name="Feng F."/>
        </authorList>
    </citation>
    <scope>NUCLEOTIDE SEQUENCE [LARGE SCALE GENOMIC DNA]</scope>
    <source>
        <strain evidence="2">MIMBbqt21</strain>
    </source>
</reference>
<dbReference type="RefSeq" id="WP_086593611.1">
    <property type="nucleotide sequence ID" value="NZ_MTSE01000003.1"/>
</dbReference>
<dbReference type="AlphaFoldDB" id="A0A243WGB9"/>
<accession>A0A243WGB9</accession>
<keyword evidence="1" id="KW-1133">Transmembrane helix</keyword>
<organism evidence="2 3">
    <name type="scientific">Hymenobacter crusticola</name>
    <dbReference type="NCBI Taxonomy" id="1770526"/>
    <lineage>
        <taxon>Bacteria</taxon>
        <taxon>Pseudomonadati</taxon>
        <taxon>Bacteroidota</taxon>
        <taxon>Cytophagia</taxon>
        <taxon>Cytophagales</taxon>
        <taxon>Hymenobacteraceae</taxon>
        <taxon>Hymenobacter</taxon>
    </lineage>
</organism>
<keyword evidence="1" id="KW-0472">Membrane</keyword>
<keyword evidence="1" id="KW-0812">Transmembrane</keyword>
<dbReference type="EMBL" id="MTSE01000003">
    <property type="protein sequence ID" value="OUJ74801.1"/>
    <property type="molecule type" value="Genomic_DNA"/>
</dbReference>
<evidence type="ECO:0000313" key="2">
    <source>
        <dbReference type="EMBL" id="OUJ74801.1"/>
    </source>
</evidence>
<evidence type="ECO:0000313" key="3">
    <source>
        <dbReference type="Proteomes" id="UP000194873"/>
    </source>
</evidence>
<dbReference type="Proteomes" id="UP000194873">
    <property type="component" value="Unassembled WGS sequence"/>
</dbReference>
<name>A0A243WGB9_9BACT</name>
<feature type="transmembrane region" description="Helical" evidence="1">
    <location>
        <begin position="12"/>
        <end position="35"/>
    </location>
</feature>
<sequence length="156" mass="18124">MKLLNAKAITRAYWRFLGHFLLLLGILVFTAFAFIQTAAKQLALLRADQIQYQDALFTQRAMAQKTDLLYHDLRALNPKLVGSPASLEARIVRENEELKAELAAKLFERRPHEVYRKLTRYVDEMLLLKASIREVDAQIKDKQQEVEDCKRHAQTK</sequence>
<proteinExistence type="predicted"/>
<comment type="caution">
    <text evidence="2">The sequence shown here is derived from an EMBL/GenBank/DDBJ whole genome shotgun (WGS) entry which is preliminary data.</text>
</comment>
<protein>
    <submittedName>
        <fullName evidence="2">Uncharacterized protein</fullName>
    </submittedName>
</protein>
<keyword evidence="3" id="KW-1185">Reference proteome</keyword>